<name>A0A8S3PVI1_MYTED</name>
<proteinExistence type="predicted"/>
<dbReference type="EMBL" id="CAJPWZ010000181">
    <property type="protein sequence ID" value="CAG2187691.1"/>
    <property type="molecule type" value="Genomic_DNA"/>
</dbReference>
<evidence type="ECO:0000313" key="3">
    <source>
        <dbReference type="Proteomes" id="UP000683360"/>
    </source>
</evidence>
<accession>A0A8S3PVI1</accession>
<protein>
    <submittedName>
        <fullName evidence="2">EIF4G</fullName>
    </submittedName>
</protein>
<keyword evidence="3" id="KW-1185">Reference proteome</keyword>
<gene>
    <name evidence="2" type="ORF">MEDL_3147</name>
</gene>
<organism evidence="2 3">
    <name type="scientific">Mytilus edulis</name>
    <name type="common">Blue mussel</name>
    <dbReference type="NCBI Taxonomy" id="6550"/>
    <lineage>
        <taxon>Eukaryota</taxon>
        <taxon>Metazoa</taxon>
        <taxon>Spiralia</taxon>
        <taxon>Lophotrochozoa</taxon>
        <taxon>Mollusca</taxon>
        <taxon>Bivalvia</taxon>
        <taxon>Autobranchia</taxon>
        <taxon>Pteriomorphia</taxon>
        <taxon>Mytilida</taxon>
        <taxon>Mytiloidea</taxon>
        <taxon>Mytilidae</taxon>
        <taxon>Mytilinae</taxon>
        <taxon>Mytilus</taxon>
    </lineage>
</organism>
<feature type="region of interest" description="Disordered" evidence="1">
    <location>
        <begin position="113"/>
        <end position="149"/>
    </location>
</feature>
<dbReference type="AlphaFoldDB" id="A0A8S3PVI1"/>
<evidence type="ECO:0000256" key="1">
    <source>
        <dbReference type="SAM" id="MobiDB-lite"/>
    </source>
</evidence>
<evidence type="ECO:0000313" key="2">
    <source>
        <dbReference type="EMBL" id="CAG2187691.1"/>
    </source>
</evidence>
<reference evidence="2" key="1">
    <citation type="submission" date="2021-03" db="EMBL/GenBank/DDBJ databases">
        <authorList>
            <person name="Bekaert M."/>
        </authorList>
    </citation>
    <scope>NUCLEOTIDE SEQUENCE</scope>
</reference>
<dbReference type="Proteomes" id="UP000683360">
    <property type="component" value="Unassembled WGS sequence"/>
</dbReference>
<feature type="compositionally biased region" description="Polar residues" evidence="1">
    <location>
        <begin position="1"/>
        <end position="16"/>
    </location>
</feature>
<comment type="caution">
    <text evidence="2">The sequence shown here is derived from an EMBL/GenBank/DDBJ whole genome shotgun (WGS) entry which is preliminary data.</text>
</comment>
<feature type="region of interest" description="Disordered" evidence="1">
    <location>
        <begin position="1"/>
        <end position="28"/>
    </location>
</feature>
<sequence>MTYYSGISVTQRSSPVDESIFDRKDGPLTPEEAEQYHLAKRKMLGNIKFIAGQQSRDLPPRFAAKLTQPSTQITAPSSNNQVPPMAMMNGVGGSYPQKEEISLRPAKNFNVFKPTSPSNLPRSAQGMPPSSQMSKMLVTPPEPPKPLLNKQTNILTEYLEAGGCNDALNA</sequence>
<dbReference type="OrthoDB" id="514777at2759"/>
<feature type="compositionally biased region" description="Polar residues" evidence="1">
    <location>
        <begin position="113"/>
        <end position="134"/>
    </location>
</feature>